<evidence type="ECO:0000313" key="3">
    <source>
        <dbReference type="Proteomes" id="UP000295645"/>
    </source>
</evidence>
<name>A0A4R3YU57_9GAMM</name>
<feature type="signal peptide" evidence="1">
    <location>
        <begin position="1"/>
        <end position="20"/>
    </location>
</feature>
<dbReference type="AlphaFoldDB" id="A0A4R3YU57"/>
<sequence>MRRRSLLALLLAFYVISAMAGTDPGRLTTRNPDGWFTLSIPAALAKVHRHADVDGGFFDGDDTGARIFVSWTYWTYEATPNAQRDGNGNYPRNAPSMCKEKSQSKHIVVDGHPAIVEQCKLSASIPAYRQQNYRYRYAVGFSELSVAQDVDTTSEPPATGAKRGSGVFTIYVDYRNQGDEALAKRIATSLRFVP</sequence>
<gene>
    <name evidence="2" type="ORF">EC912_102320</name>
</gene>
<dbReference type="Proteomes" id="UP000295645">
    <property type="component" value="Unassembled WGS sequence"/>
</dbReference>
<evidence type="ECO:0000313" key="2">
    <source>
        <dbReference type="EMBL" id="TCV95972.1"/>
    </source>
</evidence>
<evidence type="ECO:0000256" key="1">
    <source>
        <dbReference type="SAM" id="SignalP"/>
    </source>
</evidence>
<comment type="caution">
    <text evidence="2">The sequence shown here is derived from an EMBL/GenBank/DDBJ whole genome shotgun (WGS) entry which is preliminary data.</text>
</comment>
<feature type="chain" id="PRO_5021006537" evidence="1">
    <location>
        <begin position="21"/>
        <end position="194"/>
    </location>
</feature>
<organism evidence="2 3">
    <name type="scientific">Luteibacter rhizovicinus</name>
    <dbReference type="NCBI Taxonomy" id="242606"/>
    <lineage>
        <taxon>Bacteria</taxon>
        <taxon>Pseudomonadati</taxon>
        <taxon>Pseudomonadota</taxon>
        <taxon>Gammaproteobacteria</taxon>
        <taxon>Lysobacterales</taxon>
        <taxon>Rhodanobacteraceae</taxon>
        <taxon>Luteibacter</taxon>
    </lineage>
</organism>
<accession>A0A4R3YU57</accession>
<keyword evidence="3" id="KW-1185">Reference proteome</keyword>
<protein>
    <submittedName>
        <fullName evidence="2">Uncharacterized protein</fullName>
    </submittedName>
</protein>
<keyword evidence="1" id="KW-0732">Signal</keyword>
<proteinExistence type="predicted"/>
<dbReference type="RefSeq" id="WP_132142197.1">
    <property type="nucleotide sequence ID" value="NZ_SMCS01000002.1"/>
</dbReference>
<dbReference type="EMBL" id="SMCS01000002">
    <property type="protein sequence ID" value="TCV95972.1"/>
    <property type="molecule type" value="Genomic_DNA"/>
</dbReference>
<reference evidence="2 3" key="1">
    <citation type="submission" date="2019-03" db="EMBL/GenBank/DDBJ databases">
        <title>Above-ground endophytic microbial communities from plants in different locations in the United States.</title>
        <authorList>
            <person name="Frank C."/>
        </authorList>
    </citation>
    <scope>NUCLEOTIDE SEQUENCE [LARGE SCALE GENOMIC DNA]</scope>
    <source>
        <strain evidence="2 3">LP_13_YM</strain>
    </source>
</reference>